<feature type="transmembrane region" description="Helical" evidence="7">
    <location>
        <begin position="57"/>
        <end position="74"/>
    </location>
</feature>
<dbReference type="EMBL" id="JAGSIE010000020">
    <property type="protein sequence ID" value="MBR7553914.1"/>
    <property type="molecule type" value="Genomic_DNA"/>
</dbReference>
<dbReference type="SUPFAM" id="SSF103473">
    <property type="entry name" value="MFS general substrate transporter"/>
    <property type="match status" value="1"/>
</dbReference>
<evidence type="ECO:0000313" key="9">
    <source>
        <dbReference type="Proteomes" id="UP000675431"/>
    </source>
</evidence>
<dbReference type="GO" id="GO:0022857">
    <property type="term" value="F:transmembrane transporter activity"/>
    <property type="evidence" value="ECO:0007669"/>
    <property type="project" value="InterPro"/>
</dbReference>
<dbReference type="InterPro" id="IPR011701">
    <property type="entry name" value="MFS"/>
</dbReference>
<organism evidence="8 9">
    <name type="scientific">Allobacillus saliphilus</name>
    <dbReference type="NCBI Taxonomy" id="2912308"/>
    <lineage>
        <taxon>Bacteria</taxon>
        <taxon>Bacillati</taxon>
        <taxon>Bacillota</taxon>
        <taxon>Bacilli</taxon>
        <taxon>Bacillales</taxon>
        <taxon>Bacillaceae</taxon>
        <taxon>Allobacillus</taxon>
    </lineage>
</organism>
<evidence type="ECO:0000313" key="8">
    <source>
        <dbReference type="EMBL" id="MBR7553914.1"/>
    </source>
</evidence>
<keyword evidence="6 7" id="KW-0472">Membrane</keyword>
<comment type="subcellular location">
    <subcellularLocation>
        <location evidence="1">Cell membrane</location>
        <topology evidence="1">Multi-pass membrane protein</topology>
    </subcellularLocation>
</comment>
<dbReference type="Gene3D" id="1.20.1250.20">
    <property type="entry name" value="MFS general substrate transporter like domains"/>
    <property type="match status" value="1"/>
</dbReference>
<evidence type="ECO:0000256" key="1">
    <source>
        <dbReference type="ARBA" id="ARBA00004651"/>
    </source>
</evidence>
<dbReference type="InterPro" id="IPR036259">
    <property type="entry name" value="MFS_trans_sf"/>
</dbReference>
<evidence type="ECO:0000256" key="2">
    <source>
        <dbReference type="ARBA" id="ARBA00022448"/>
    </source>
</evidence>
<evidence type="ECO:0000256" key="3">
    <source>
        <dbReference type="ARBA" id="ARBA00022475"/>
    </source>
</evidence>
<feature type="transmembrane region" description="Helical" evidence="7">
    <location>
        <begin position="86"/>
        <end position="112"/>
    </location>
</feature>
<evidence type="ECO:0000256" key="7">
    <source>
        <dbReference type="SAM" id="Phobius"/>
    </source>
</evidence>
<feature type="transmembrane region" description="Helical" evidence="7">
    <location>
        <begin position="16"/>
        <end position="45"/>
    </location>
</feature>
<dbReference type="RefSeq" id="WP_212369705.1">
    <property type="nucleotide sequence ID" value="NZ_JAGSIE010000020.1"/>
</dbReference>
<protein>
    <submittedName>
        <fullName evidence="8">MFS transporter</fullName>
    </submittedName>
</protein>
<evidence type="ECO:0000256" key="6">
    <source>
        <dbReference type="ARBA" id="ARBA00023136"/>
    </source>
</evidence>
<accession>A0A941HU31</accession>
<reference evidence="8 9" key="1">
    <citation type="submission" date="2021-04" db="EMBL/GenBank/DDBJ databases">
        <title>Allobacillus sp. nov. SKP8-2 isolated from shrimp paste.</title>
        <authorList>
            <person name="Tanasupawat S."/>
            <person name="Yiamsombat S."/>
            <person name="Kanchanasin P."/>
            <person name="Kuncharoen N."/>
        </authorList>
    </citation>
    <scope>NUCLEOTIDE SEQUENCE [LARGE SCALE GENOMIC DNA]</scope>
    <source>
        <strain evidence="8 9">SKP8-2</strain>
    </source>
</reference>
<dbReference type="Proteomes" id="UP000675431">
    <property type="component" value="Unassembled WGS sequence"/>
</dbReference>
<evidence type="ECO:0000256" key="4">
    <source>
        <dbReference type="ARBA" id="ARBA00022692"/>
    </source>
</evidence>
<name>A0A941HU31_9BACI</name>
<evidence type="ECO:0000256" key="5">
    <source>
        <dbReference type="ARBA" id="ARBA00022989"/>
    </source>
</evidence>
<dbReference type="Pfam" id="PF07690">
    <property type="entry name" value="MFS_1"/>
    <property type="match status" value="1"/>
</dbReference>
<keyword evidence="2" id="KW-0813">Transport</keyword>
<dbReference type="GO" id="GO:0005886">
    <property type="term" value="C:plasma membrane"/>
    <property type="evidence" value="ECO:0007669"/>
    <property type="project" value="UniProtKB-SubCell"/>
</dbReference>
<keyword evidence="9" id="KW-1185">Reference proteome</keyword>
<sequence length="168" mass="18812">MKNQEIDQSIWNNKMYLLLFSSYTISTLGKFFDMLAVMLMFSYVWQAEPWLISLNPVAYAVPYALFSQFSGIFVDRGKKVKIILVADLLTAVCTISMIFTFNLWMMLGIIFVRATISTVHFPAQQALVKQVVHEDLLMKAVTLNGTVNQLSKVIGPFVGASIAAAFSP</sequence>
<keyword evidence="5 7" id="KW-1133">Transmembrane helix</keyword>
<dbReference type="AlphaFoldDB" id="A0A941HU31"/>
<keyword evidence="4 7" id="KW-0812">Transmembrane</keyword>
<comment type="caution">
    <text evidence="8">The sequence shown here is derived from an EMBL/GenBank/DDBJ whole genome shotgun (WGS) entry which is preliminary data.</text>
</comment>
<keyword evidence="3" id="KW-1003">Cell membrane</keyword>
<proteinExistence type="predicted"/>
<gene>
    <name evidence="8" type="ORF">KC820_07080</name>
</gene>
<dbReference type="PANTHER" id="PTHR43266:SF2">
    <property type="entry name" value="MAJOR FACILITATOR SUPERFAMILY (MFS) PROFILE DOMAIN-CONTAINING PROTEIN"/>
    <property type="match status" value="1"/>
</dbReference>
<dbReference type="PANTHER" id="PTHR43266">
    <property type="entry name" value="MACROLIDE-EFFLUX PROTEIN"/>
    <property type="match status" value="1"/>
</dbReference>